<evidence type="ECO:0000313" key="3">
    <source>
        <dbReference type="EMBL" id="EPS95882.1"/>
    </source>
</evidence>
<dbReference type="Proteomes" id="UP000015241">
    <property type="component" value="Unassembled WGS sequence"/>
</dbReference>
<evidence type="ECO:0000313" key="4">
    <source>
        <dbReference type="Proteomes" id="UP000015241"/>
    </source>
</evidence>
<protein>
    <recommendedName>
        <fullName evidence="2">F-box domain-containing protein</fullName>
    </recommendedName>
</protein>
<dbReference type="PROSITE" id="PS50181">
    <property type="entry name" value="FBOX"/>
    <property type="match status" value="1"/>
</dbReference>
<name>S8DTF7_FOMSC</name>
<dbReference type="SUPFAM" id="SSF81383">
    <property type="entry name" value="F-box domain"/>
    <property type="match status" value="1"/>
</dbReference>
<dbReference type="InParanoid" id="S8DTF7"/>
<organism evidence="3 4">
    <name type="scientific">Fomitopsis schrenkii</name>
    <name type="common">Brown rot fungus</name>
    <dbReference type="NCBI Taxonomy" id="2126942"/>
    <lineage>
        <taxon>Eukaryota</taxon>
        <taxon>Fungi</taxon>
        <taxon>Dikarya</taxon>
        <taxon>Basidiomycota</taxon>
        <taxon>Agaricomycotina</taxon>
        <taxon>Agaricomycetes</taxon>
        <taxon>Polyporales</taxon>
        <taxon>Fomitopsis</taxon>
    </lineage>
</organism>
<evidence type="ECO:0000259" key="2">
    <source>
        <dbReference type="PROSITE" id="PS50181"/>
    </source>
</evidence>
<evidence type="ECO:0000256" key="1">
    <source>
        <dbReference type="SAM" id="MobiDB-lite"/>
    </source>
</evidence>
<dbReference type="InterPro" id="IPR001810">
    <property type="entry name" value="F-box_dom"/>
</dbReference>
<dbReference type="InterPro" id="IPR036047">
    <property type="entry name" value="F-box-like_dom_sf"/>
</dbReference>
<dbReference type="EMBL" id="KE504198">
    <property type="protein sequence ID" value="EPS95882.1"/>
    <property type="molecule type" value="Genomic_DNA"/>
</dbReference>
<accession>S8DTF7</accession>
<dbReference type="HOGENOM" id="CLU_010790_2_3_1"/>
<sequence>MPAKKVKRSAGATDVKGRSTKKNTLEEQKTSKSGRRRKLRSLDDIVKMPTDVMHEITRYLQPRDILHLSWTSKDFHAFFMRKSSAYIWKRSLGDVQGLPSRPDKLIEPAWITFMFTTWDVVQPTRVPMPTGTSMRGSVPRTSAYMPDAFLYSDIKEFIKSWKALLKDNADEDTKALFLGRRIIEVRKIAQHTALCSEWVKKAAQEREDEKEKLRNERLEEVILRLRGLGWGGELDLLAKKDYSILREQKQMWVAKKLTDRVWRNMEADMVACMEEAREERLAQERRQRLSARWVTFKPILEELVKHPEAERYEMRHGDIVLLPEVREIMDLALDADVVLEPSNFDELRERFGEAVERWHVRMCDELRTIFSGSDAVAQESNNVDKTPDPNKLDPLELATSRFHCMFCTTYVRSILWYPDVLLHRCLQCPLGGDDYEASGWRNLCQWFSSTQLRHRYPSRSLTLDKPTALSCKLIEMCGKDPSTATAEEMNALNIRFVLPDDKKVMTWSEAMLHQDRQSVFCSWQITTAGQSLLANVLNHRETTVTEEIETAC</sequence>
<dbReference type="eggNOG" id="ENOG502SAM6">
    <property type="taxonomic scope" value="Eukaryota"/>
</dbReference>
<gene>
    <name evidence="3" type="ORF">FOMPIDRAFT_1053784</name>
</gene>
<proteinExistence type="predicted"/>
<feature type="region of interest" description="Disordered" evidence="1">
    <location>
        <begin position="1"/>
        <end position="41"/>
    </location>
</feature>
<dbReference type="OrthoDB" id="2526341at2759"/>
<keyword evidence="4" id="KW-1185">Reference proteome</keyword>
<feature type="domain" description="F-box" evidence="2">
    <location>
        <begin position="42"/>
        <end position="91"/>
    </location>
</feature>
<reference evidence="3 4" key="1">
    <citation type="journal article" date="2012" name="Science">
        <title>The Paleozoic origin of enzymatic lignin decomposition reconstructed from 31 fungal genomes.</title>
        <authorList>
            <person name="Floudas D."/>
            <person name="Binder M."/>
            <person name="Riley R."/>
            <person name="Barry K."/>
            <person name="Blanchette R.A."/>
            <person name="Henrissat B."/>
            <person name="Martinez A.T."/>
            <person name="Otillar R."/>
            <person name="Spatafora J.W."/>
            <person name="Yadav J.S."/>
            <person name="Aerts A."/>
            <person name="Benoit I."/>
            <person name="Boyd A."/>
            <person name="Carlson A."/>
            <person name="Copeland A."/>
            <person name="Coutinho P.M."/>
            <person name="de Vries R.P."/>
            <person name="Ferreira P."/>
            <person name="Findley K."/>
            <person name="Foster B."/>
            <person name="Gaskell J."/>
            <person name="Glotzer D."/>
            <person name="Gorecki P."/>
            <person name="Heitman J."/>
            <person name="Hesse C."/>
            <person name="Hori C."/>
            <person name="Igarashi K."/>
            <person name="Jurgens J.A."/>
            <person name="Kallen N."/>
            <person name="Kersten P."/>
            <person name="Kohler A."/>
            <person name="Kuees U."/>
            <person name="Kumar T.K.A."/>
            <person name="Kuo A."/>
            <person name="LaButti K."/>
            <person name="Larrondo L.F."/>
            <person name="Lindquist E."/>
            <person name="Ling A."/>
            <person name="Lombard V."/>
            <person name="Lucas S."/>
            <person name="Lundell T."/>
            <person name="Martin R."/>
            <person name="McLaughlin D.J."/>
            <person name="Morgenstern I."/>
            <person name="Morin E."/>
            <person name="Murat C."/>
            <person name="Nagy L.G."/>
            <person name="Nolan M."/>
            <person name="Ohm R.A."/>
            <person name="Patyshakuliyeva A."/>
            <person name="Rokas A."/>
            <person name="Ruiz-Duenas F.J."/>
            <person name="Sabat G."/>
            <person name="Salamov A."/>
            <person name="Samejima M."/>
            <person name="Schmutz J."/>
            <person name="Slot J.C."/>
            <person name="St John F."/>
            <person name="Stenlid J."/>
            <person name="Sun H."/>
            <person name="Sun S."/>
            <person name="Syed K."/>
            <person name="Tsang A."/>
            <person name="Wiebenga A."/>
            <person name="Young D."/>
            <person name="Pisabarro A."/>
            <person name="Eastwood D.C."/>
            <person name="Martin F."/>
            <person name="Cullen D."/>
            <person name="Grigoriev I.V."/>
            <person name="Hibbett D.S."/>
        </authorList>
    </citation>
    <scope>NUCLEOTIDE SEQUENCE</scope>
    <source>
        <strain evidence="4">FP-58527</strain>
    </source>
</reference>
<dbReference type="AlphaFoldDB" id="S8DTF7"/>
<dbReference type="CDD" id="cd09917">
    <property type="entry name" value="F-box_SF"/>
    <property type="match status" value="1"/>
</dbReference>